<keyword evidence="1" id="KW-0863">Zinc-finger</keyword>
<dbReference type="PROSITE" id="PS50966">
    <property type="entry name" value="ZF_SWIM"/>
    <property type="match status" value="1"/>
</dbReference>
<gene>
    <name evidence="4" type="ORF">HUE88_06525</name>
</gene>
<keyword evidence="2" id="KW-0175">Coiled coil</keyword>
<dbReference type="EMBL" id="CP054492">
    <property type="protein sequence ID" value="QOY53323.1"/>
    <property type="molecule type" value="Genomic_DNA"/>
</dbReference>
<feature type="coiled-coil region" evidence="2">
    <location>
        <begin position="420"/>
        <end position="454"/>
    </location>
</feature>
<dbReference type="InterPro" id="IPR007527">
    <property type="entry name" value="Znf_SWIM"/>
</dbReference>
<keyword evidence="1" id="KW-0862">Zinc</keyword>
<feature type="coiled-coil region" evidence="2">
    <location>
        <begin position="238"/>
        <end position="269"/>
    </location>
</feature>
<evidence type="ECO:0000256" key="1">
    <source>
        <dbReference type="PROSITE-ProRule" id="PRU00325"/>
    </source>
</evidence>
<evidence type="ECO:0000313" key="5">
    <source>
        <dbReference type="Proteomes" id="UP000593994"/>
    </source>
</evidence>
<proteinExistence type="predicted"/>
<sequence>MNIYDTNTEKLTCTCEDWKQTRKEYPIDDPRRLCKHIINKLDIDNLSDNLKYFKEDIKFYKSKEWGFTKDFEKVLKLPINGYIILQDHYWMNVYDNNGNKYGYLYDTDNNKHVWAKNEKPVGYKEVENHFRQKHDSKLISFQGNEKSTLINFIKKNIPSKQDVSFSFEEAYSESFSDSYMFFVNERIKLDTYYEENTEYKIKFVTIDKYKVSVFMENGNIFFYDRDYDYALSCRQKNMLLEEQRLQREEEIFEKERQEYEKKLSEKRDTAKNKGYLWEIKDSLYREAITYCNRDHDAQYTEYIEATYKISDEYSDLKKLLKSSKSDITSALFNKTLNNLKMIKKVKTLNLNDWIIIDDGLKYGINIEKDSKYFSETIPDWYKVTTLDAHTLELVEQRDRQNVRMTRILWKNNQFEKLLDLVVETIKNQNAEERINELEKNINSKQSIREEWFKNVSCHNCGSKNIHKKNKRVYGYGTVQRYQCQDCKSIFQEKIQDNIHLDETNNQVSNHHEECKGSLESNTINNIQAKTNYFKEIYEFVKEKTGLIK</sequence>
<protein>
    <submittedName>
        <fullName evidence="4">Transposase family protein</fullName>
    </submittedName>
</protein>
<keyword evidence="5" id="KW-1185">Reference proteome</keyword>
<evidence type="ECO:0000259" key="3">
    <source>
        <dbReference type="PROSITE" id="PS50966"/>
    </source>
</evidence>
<evidence type="ECO:0000313" key="4">
    <source>
        <dbReference type="EMBL" id="QOY53323.1"/>
    </source>
</evidence>
<keyword evidence="1" id="KW-0479">Metal-binding</keyword>
<organism evidence="4 5">
    <name type="scientific">Candidatus Sulfurimonas baltica</name>
    <dbReference type="NCBI Taxonomy" id="2740404"/>
    <lineage>
        <taxon>Bacteria</taxon>
        <taxon>Pseudomonadati</taxon>
        <taxon>Campylobacterota</taxon>
        <taxon>Epsilonproteobacteria</taxon>
        <taxon>Campylobacterales</taxon>
        <taxon>Sulfurimonadaceae</taxon>
        <taxon>Sulfurimonas</taxon>
    </lineage>
</organism>
<dbReference type="KEGG" id="sbal:HUE88_06525"/>
<dbReference type="RefSeq" id="WP_194372294.1">
    <property type="nucleotide sequence ID" value="NZ_CP054492.1"/>
</dbReference>
<name>A0A7S7RPB4_9BACT</name>
<evidence type="ECO:0000256" key="2">
    <source>
        <dbReference type="SAM" id="Coils"/>
    </source>
</evidence>
<accession>A0A7S7RPB4</accession>
<feature type="domain" description="SWIM-type" evidence="3">
    <location>
        <begin position="4"/>
        <end position="45"/>
    </location>
</feature>
<reference evidence="4 5" key="1">
    <citation type="submission" date="2020-05" db="EMBL/GenBank/DDBJ databases">
        <title>Sulfurimonas marisnigri, sp. nov., and Sulfurimonas baltica, sp. nov., manganese oxide reducing chemolithoautotrophs of the class Epsilonproteobacteria isolated from the pelagic redoxclines of the Black and Baltic Seas and emended description of the genus Sulfurimonas.</title>
        <authorList>
            <person name="Henkel J.V."/>
            <person name="Laudan C."/>
            <person name="Werner J."/>
            <person name="Neu T."/>
            <person name="Plewe S."/>
            <person name="Sproer C."/>
            <person name="Bunk B."/>
            <person name="Schulz-Vogt H.N."/>
        </authorList>
    </citation>
    <scope>NUCLEOTIDE SEQUENCE [LARGE SCALE GENOMIC DNA]</scope>
    <source>
        <strain evidence="4 5">GD2</strain>
    </source>
</reference>
<dbReference type="Proteomes" id="UP000593994">
    <property type="component" value="Chromosome"/>
</dbReference>
<dbReference type="GO" id="GO:0008270">
    <property type="term" value="F:zinc ion binding"/>
    <property type="evidence" value="ECO:0007669"/>
    <property type="project" value="UniProtKB-KW"/>
</dbReference>
<dbReference type="AlphaFoldDB" id="A0A7S7RPB4"/>